<evidence type="ECO:0000313" key="2">
    <source>
        <dbReference type="Proteomes" id="UP000693672"/>
    </source>
</evidence>
<organism evidence="1 2">
    <name type="scientific">Paenibacillus solanacearum</name>
    <dbReference type="NCBI Taxonomy" id="2048548"/>
    <lineage>
        <taxon>Bacteria</taxon>
        <taxon>Bacillati</taxon>
        <taxon>Bacillota</taxon>
        <taxon>Bacilli</taxon>
        <taxon>Bacillales</taxon>
        <taxon>Paenibacillaceae</taxon>
        <taxon>Paenibacillus</taxon>
    </lineage>
</organism>
<keyword evidence="2" id="KW-1185">Reference proteome</keyword>
<accession>A0A916NRP9</accession>
<evidence type="ECO:0000313" key="1">
    <source>
        <dbReference type="EMBL" id="CAG7644589.1"/>
    </source>
</evidence>
<name>A0A916NRP9_9BACL</name>
<proteinExistence type="predicted"/>
<dbReference type="EMBL" id="CAJVAS010000028">
    <property type="protein sequence ID" value="CAG7644589.1"/>
    <property type="molecule type" value="Genomic_DNA"/>
</dbReference>
<protein>
    <submittedName>
        <fullName evidence="1">Uncharacterized protein</fullName>
    </submittedName>
</protein>
<reference evidence="1" key="1">
    <citation type="submission" date="2021-06" db="EMBL/GenBank/DDBJ databases">
        <authorList>
            <person name="Criscuolo A."/>
        </authorList>
    </citation>
    <scope>NUCLEOTIDE SEQUENCE</scope>
    <source>
        <strain evidence="1">CIP111600</strain>
    </source>
</reference>
<dbReference type="RefSeq" id="WP_218094454.1">
    <property type="nucleotide sequence ID" value="NZ_CAJVAS010000028.1"/>
</dbReference>
<gene>
    <name evidence="1" type="ORF">PAESOLCIP111_04736</name>
</gene>
<dbReference type="AlphaFoldDB" id="A0A916NRP9"/>
<sequence>MLEEAGPLTGMVDWKVTAGGSSDAKILSQMFSIPSVNLSAGYMNEHTDRETVDYLAAYETSNLIECVLSRLLIKSKQQTNERSESCHTELSMIFK</sequence>
<dbReference type="Proteomes" id="UP000693672">
    <property type="component" value="Unassembled WGS sequence"/>
</dbReference>
<comment type="caution">
    <text evidence="1">The sequence shown here is derived from an EMBL/GenBank/DDBJ whole genome shotgun (WGS) entry which is preliminary data.</text>
</comment>